<comment type="caution">
    <text evidence="1">The sequence shown here is derived from an EMBL/GenBank/DDBJ whole genome shotgun (WGS) entry which is preliminary data.</text>
</comment>
<accession>A0A2T3IJE9</accession>
<protein>
    <submittedName>
        <fullName evidence="1">Addiction module toxin RelE</fullName>
    </submittedName>
</protein>
<name>A0A2T3IJE9_9GAMM</name>
<sequence>MWTVITTNFFDEWFDAQSDDTQEKVLAGLVALQTGGPTIGRPLVDTVNASKYNNMKELRVQHRGDPIRAFFAFDPLRQAIVLCAGNKGGNEKRFYKQMIPIADFEFAKHLEELEK</sequence>
<dbReference type="RefSeq" id="WP_065167386.1">
    <property type="nucleotide sequence ID" value="NZ_LZEZ01000011.1"/>
</dbReference>
<dbReference type="OrthoDB" id="330810at2"/>
<reference evidence="1 2" key="1">
    <citation type="submission" date="2018-03" db="EMBL/GenBank/DDBJ databases">
        <title>Whole genome sequencing of Histamine producing bacteria.</title>
        <authorList>
            <person name="Butler K."/>
        </authorList>
    </citation>
    <scope>NUCLEOTIDE SEQUENCE [LARGE SCALE GENOMIC DNA]</scope>
    <source>
        <strain evidence="1 2">BS2</strain>
    </source>
</reference>
<dbReference type="EMBL" id="PYMK01000012">
    <property type="protein sequence ID" value="PSU28476.1"/>
    <property type="molecule type" value="Genomic_DNA"/>
</dbReference>
<dbReference type="AlphaFoldDB" id="A0A2T3IJE9"/>
<dbReference type="Pfam" id="PF05973">
    <property type="entry name" value="Gp49"/>
    <property type="match status" value="1"/>
</dbReference>
<dbReference type="Proteomes" id="UP000240254">
    <property type="component" value="Unassembled WGS sequence"/>
</dbReference>
<dbReference type="InterPro" id="IPR009241">
    <property type="entry name" value="HigB-like"/>
</dbReference>
<proteinExistence type="predicted"/>
<evidence type="ECO:0000313" key="1">
    <source>
        <dbReference type="EMBL" id="PSU28476.1"/>
    </source>
</evidence>
<evidence type="ECO:0000313" key="2">
    <source>
        <dbReference type="Proteomes" id="UP000240254"/>
    </source>
</evidence>
<organism evidence="1 2">
    <name type="scientific">Photobacterium aquimaris</name>
    <dbReference type="NCBI Taxonomy" id="512643"/>
    <lineage>
        <taxon>Bacteria</taxon>
        <taxon>Pseudomonadati</taxon>
        <taxon>Pseudomonadota</taxon>
        <taxon>Gammaproteobacteria</taxon>
        <taxon>Vibrionales</taxon>
        <taxon>Vibrionaceae</taxon>
        <taxon>Photobacterium</taxon>
    </lineage>
</organism>
<gene>
    <name evidence="1" type="ORF">CTM88_12445</name>
</gene>